<feature type="region of interest" description="Disordered" evidence="1">
    <location>
        <begin position="40"/>
        <end position="66"/>
    </location>
</feature>
<dbReference type="AlphaFoldDB" id="A0AAD5NCS5"/>
<evidence type="ECO:0000256" key="1">
    <source>
        <dbReference type="SAM" id="MobiDB-lite"/>
    </source>
</evidence>
<feature type="non-terminal residue" evidence="2">
    <location>
        <position position="1"/>
    </location>
</feature>
<evidence type="ECO:0000313" key="3">
    <source>
        <dbReference type="Proteomes" id="UP001196413"/>
    </source>
</evidence>
<protein>
    <submittedName>
        <fullName evidence="2">Uncharacterized protein</fullName>
    </submittedName>
</protein>
<sequence>MKVGIDSQIKNCNIIMSSRCRNKRRGAEWPQLNLPSEGIHTENGHLFHHETPQPFNDAHKQRLLDC</sequence>
<keyword evidence="3" id="KW-1185">Reference proteome</keyword>
<evidence type="ECO:0000313" key="2">
    <source>
        <dbReference type="EMBL" id="KAJ1364304.1"/>
    </source>
</evidence>
<comment type="caution">
    <text evidence="2">The sequence shown here is derived from an EMBL/GenBank/DDBJ whole genome shotgun (WGS) entry which is preliminary data.</text>
</comment>
<accession>A0AAD5NCS5</accession>
<gene>
    <name evidence="2" type="ORF">KIN20_024368</name>
</gene>
<reference evidence="2" key="1">
    <citation type="submission" date="2021-06" db="EMBL/GenBank/DDBJ databases">
        <title>Parelaphostrongylus tenuis whole genome reference sequence.</title>
        <authorList>
            <person name="Garwood T.J."/>
            <person name="Larsen P.A."/>
            <person name="Fountain-Jones N.M."/>
            <person name="Garbe J.R."/>
            <person name="Macchietto M.G."/>
            <person name="Kania S.A."/>
            <person name="Gerhold R.W."/>
            <person name="Richards J.E."/>
            <person name="Wolf T.M."/>
        </authorList>
    </citation>
    <scope>NUCLEOTIDE SEQUENCE</scope>
    <source>
        <strain evidence="2">MNPRO001-30</strain>
        <tissue evidence="2">Meninges</tissue>
    </source>
</reference>
<dbReference type="EMBL" id="JAHQIW010004928">
    <property type="protein sequence ID" value="KAJ1364304.1"/>
    <property type="molecule type" value="Genomic_DNA"/>
</dbReference>
<name>A0AAD5NCS5_PARTN</name>
<proteinExistence type="predicted"/>
<dbReference type="Proteomes" id="UP001196413">
    <property type="component" value="Unassembled WGS sequence"/>
</dbReference>
<organism evidence="2 3">
    <name type="scientific">Parelaphostrongylus tenuis</name>
    <name type="common">Meningeal worm</name>
    <dbReference type="NCBI Taxonomy" id="148309"/>
    <lineage>
        <taxon>Eukaryota</taxon>
        <taxon>Metazoa</taxon>
        <taxon>Ecdysozoa</taxon>
        <taxon>Nematoda</taxon>
        <taxon>Chromadorea</taxon>
        <taxon>Rhabditida</taxon>
        <taxon>Rhabditina</taxon>
        <taxon>Rhabditomorpha</taxon>
        <taxon>Strongyloidea</taxon>
        <taxon>Metastrongylidae</taxon>
        <taxon>Parelaphostrongylus</taxon>
    </lineage>
</organism>